<dbReference type="AlphaFoldDB" id="A0A9N7VXH9"/>
<organism evidence="1 2">
    <name type="scientific">Pleuronectes platessa</name>
    <name type="common">European plaice</name>
    <dbReference type="NCBI Taxonomy" id="8262"/>
    <lineage>
        <taxon>Eukaryota</taxon>
        <taxon>Metazoa</taxon>
        <taxon>Chordata</taxon>
        <taxon>Craniata</taxon>
        <taxon>Vertebrata</taxon>
        <taxon>Euteleostomi</taxon>
        <taxon>Actinopterygii</taxon>
        <taxon>Neopterygii</taxon>
        <taxon>Teleostei</taxon>
        <taxon>Neoteleostei</taxon>
        <taxon>Acanthomorphata</taxon>
        <taxon>Carangaria</taxon>
        <taxon>Pleuronectiformes</taxon>
        <taxon>Pleuronectoidei</taxon>
        <taxon>Pleuronectidae</taxon>
        <taxon>Pleuronectes</taxon>
    </lineage>
</organism>
<comment type="caution">
    <text evidence="1">The sequence shown here is derived from an EMBL/GenBank/DDBJ whole genome shotgun (WGS) entry which is preliminary data.</text>
</comment>
<evidence type="ECO:0000313" key="2">
    <source>
        <dbReference type="Proteomes" id="UP001153269"/>
    </source>
</evidence>
<reference evidence="1" key="1">
    <citation type="submission" date="2020-03" db="EMBL/GenBank/DDBJ databases">
        <authorList>
            <person name="Weist P."/>
        </authorList>
    </citation>
    <scope>NUCLEOTIDE SEQUENCE</scope>
</reference>
<keyword evidence="2" id="KW-1185">Reference proteome</keyword>
<evidence type="ECO:0000313" key="1">
    <source>
        <dbReference type="EMBL" id="CAB1460086.1"/>
    </source>
</evidence>
<dbReference type="EMBL" id="CADEAL010004460">
    <property type="protein sequence ID" value="CAB1460086.1"/>
    <property type="molecule type" value="Genomic_DNA"/>
</dbReference>
<name>A0A9N7VXH9_PLEPL</name>
<gene>
    <name evidence="1" type="ORF">PLEPLA_LOCUS47923</name>
</gene>
<accession>A0A9N7VXH9</accession>
<dbReference type="Proteomes" id="UP001153269">
    <property type="component" value="Unassembled WGS sequence"/>
</dbReference>
<proteinExistence type="predicted"/>
<protein>
    <submittedName>
        <fullName evidence="1">Uncharacterized protein</fullName>
    </submittedName>
</protein>
<sequence>MPWRVPYQDCVRTDCSQVKLEEPAPVSFPPVCCRGSVHIRILPDDGWVGILKRSDCLPARANTTETVWPDEESPASTARASHMSFILPRRRGVKIRIPDVAELISLSVHRQLVIQCDPPPHSSLGAGIKKKRVTGLLHSAPYRTGDAWKEAVPSSPCHRGTAANR</sequence>